<keyword evidence="11 19" id="KW-0460">Magnesium</keyword>
<evidence type="ECO:0000313" key="23">
    <source>
        <dbReference type="Proteomes" id="UP000248014"/>
    </source>
</evidence>
<evidence type="ECO:0000256" key="2">
    <source>
        <dbReference type="ARBA" id="ARBA00012417"/>
    </source>
</evidence>
<dbReference type="GO" id="GO:0008408">
    <property type="term" value="F:3'-5' exonuclease activity"/>
    <property type="evidence" value="ECO:0007669"/>
    <property type="project" value="TreeGrafter"/>
</dbReference>
<dbReference type="InterPro" id="IPR036397">
    <property type="entry name" value="RNaseH_sf"/>
</dbReference>
<dbReference type="Pfam" id="PF00929">
    <property type="entry name" value="RNase_T"/>
    <property type="match status" value="1"/>
</dbReference>
<evidence type="ECO:0000313" key="22">
    <source>
        <dbReference type="EMBL" id="PXW76381.1"/>
    </source>
</evidence>
<dbReference type="RefSeq" id="WP_110298423.1">
    <property type="nucleotide sequence ID" value="NZ_QJJM01000005.1"/>
</dbReference>
<feature type="binding site" evidence="18">
    <location>
        <position position="52"/>
    </location>
    <ligand>
        <name>substrate</name>
    </ligand>
</feature>
<accession>A0A2V3V658</accession>
<evidence type="ECO:0000256" key="5">
    <source>
        <dbReference type="ARBA" id="ARBA00022695"/>
    </source>
</evidence>
<name>A0A2V3V658_9SPHN</name>
<dbReference type="EC" id="2.7.7.7" evidence="2 20"/>
<dbReference type="CDD" id="cd06131">
    <property type="entry name" value="DNA_pol_III_epsilon_Ecoli_like"/>
    <property type="match status" value="1"/>
</dbReference>
<keyword evidence="23" id="KW-1185">Reference proteome</keyword>
<evidence type="ECO:0000256" key="16">
    <source>
        <dbReference type="ARBA" id="ARBA00049244"/>
    </source>
</evidence>
<protein>
    <recommendedName>
        <fullName evidence="3 20">DNA polymerase III subunit epsilon</fullName>
        <ecNumber evidence="2 20">2.7.7.7</ecNumber>
    </recommendedName>
</protein>
<evidence type="ECO:0000256" key="17">
    <source>
        <dbReference type="PIRSR" id="PIRSR606309-1"/>
    </source>
</evidence>
<comment type="function">
    <text evidence="14 20">DNA polymerase III is a complex, multichain enzyme responsible for most of the replicative synthesis in bacteria. The epsilon subunit contain the editing function and is a proofreading 3'-5' exonuclease.</text>
</comment>
<feature type="binding site" evidence="18">
    <location>
        <position position="9"/>
    </location>
    <ligand>
        <name>substrate</name>
    </ligand>
</feature>
<evidence type="ECO:0000256" key="13">
    <source>
        <dbReference type="ARBA" id="ARBA00023211"/>
    </source>
</evidence>
<dbReference type="InterPro" id="IPR006309">
    <property type="entry name" value="DnaQ_proteo"/>
</dbReference>
<comment type="subunit">
    <text evidence="15 20">DNA polymerase III contains a core (composed of alpha, epsilon and theta chains) that associates with a tau subunit. This core dimerizes to form the POLIII' complex. PolIII' associates with the gamma complex (composed of gamma, delta, delta', psi and chi chains) and with the beta chain to form the complete DNA polymerase III complex.</text>
</comment>
<comment type="caution">
    <text evidence="22">The sequence shown here is derived from an EMBL/GenBank/DDBJ whole genome shotgun (WGS) entry which is preliminary data.</text>
</comment>
<comment type="catalytic activity">
    <reaction evidence="16 20">
        <text>DNA(n) + a 2'-deoxyribonucleoside 5'-triphosphate = DNA(n+1) + diphosphate</text>
        <dbReference type="Rhea" id="RHEA:22508"/>
        <dbReference type="Rhea" id="RHEA-COMP:17339"/>
        <dbReference type="Rhea" id="RHEA-COMP:17340"/>
        <dbReference type="ChEBI" id="CHEBI:33019"/>
        <dbReference type="ChEBI" id="CHEBI:61560"/>
        <dbReference type="ChEBI" id="CHEBI:173112"/>
        <dbReference type="EC" id="2.7.7.7"/>
    </reaction>
</comment>
<dbReference type="InterPro" id="IPR013520">
    <property type="entry name" value="Ribonucl_H"/>
</dbReference>
<keyword evidence="10 20" id="KW-0269">Exonuclease</keyword>
<dbReference type="OrthoDB" id="9804290at2"/>
<evidence type="ECO:0000256" key="4">
    <source>
        <dbReference type="ARBA" id="ARBA00022679"/>
    </source>
</evidence>
<feature type="active site" description="Proton acceptor" evidence="17">
    <location>
        <position position="150"/>
    </location>
</feature>
<proteinExistence type="predicted"/>
<evidence type="ECO:0000256" key="7">
    <source>
        <dbReference type="ARBA" id="ARBA00022722"/>
    </source>
</evidence>
<dbReference type="PANTHER" id="PTHR30231">
    <property type="entry name" value="DNA POLYMERASE III SUBUNIT EPSILON"/>
    <property type="match status" value="1"/>
</dbReference>
<evidence type="ECO:0000256" key="8">
    <source>
        <dbReference type="ARBA" id="ARBA00022723"/>
    </source>
</evidence>
<comment type="cofactor">
    <cofactor evidence="1 20">
        <name>Mn(2+)</name>
        <dbReference type="ChEBI" id="CHEBI:29035"/>
    </cofactor>
</comment>
<organism evidence="22 23">
    <name type="scientific">Blastomonas natatoria</name>
    <dbReference type="NCBI Taxonomy" id="34015"/>
    <lineage>
        <taxon>Bacteria</taxon>
        <taxon>Pseudomonadati</taxon>
        <taxon>Pseudomonadota</taxon>
        <taxon>Alphaproteobacteria</taxon>
        <taxon>Sphingomonadales</taxon>
        <taxon>Sphingomonadaceae</taxon>
        <taxon>Blastomonas</taxon>
    </lineage>
</organism>
<evidence type="ECO:0000256" key="10">
    <source>
        <dbReference type="ARBA" id="ARBA00022839"/>
    </source>
</evidence>
<dbReference type="FunFam" id="3.30.420.10:FF:000012">
    <property type="entry name" value="DNA polymerase III subunit epsilon"/>
    <property type="match status" value="1"/>
</dbReference>
<evidence type="ECO:0000256" key="9">
    <source>
        <dbReference type="ARBA" id="ARBA00022801"/>
    </source>
</evidence>
<dbReference type="Gene3D" id="3.30.420.10">
    <property type="entry name" value="Ribonuclease H-like superfamily/Ribonuclease H"/>
    <property type="match status" value="1"/>
</dbReference>
<feature type="binding site" evidence="18">
    <location>
        <position position="57"/>
    </location>
    <ligand>
        <name>substrate</name>
    </ligand>
</feature>
<evidence type="ECO:0000256" key="11">
    <source>
        <dbReference type="ARBA" id="ARBA00022842"/>
    </source>
</evidence>
<evidence type="ECO:0000256" key="1">
    <source>
        <dbReference type="ARBA" id="ARBA00001936"/>
    </source>
</evidence>
<feature type="binding site" evidence="19">
    <location>
        <position position="155"/>
    </location>
    <ligand>
        <name>a divalent metal cation</name>
        <dbReference type="ChEBI" id="CHEBI:60240"/>
        <label>1</label>
        <note>catalytic</note>
    </ligand>
</feature>
<dbReference type="SMART" id="SM00479">
    <property type="entry name" value="EXOIII"/>
    <property type="match status" value="1"/>
</dbReference>
<dbReference type="SUPFAM" id="SSF53098">
    <property type="entry name" value="Ribonuclease H-like"/>
    <property type="match status" value="1"/>
</dbReference>
<reference evidence="22 23" key="1">
    <citation type="submission" date="2018-05" db="EMBL/GenBank/DDBJ databases">
        <title>Genomic Encyclopedia of Type Strains, Phase IV (KMG-IV): sequencing the most valuable type-strain genomes for metagenomic binning, comparative biology and taxonomic classification.</title>
        <authorList>
            <person name="Goeker M."/>
        </authorList>
    </citation>
    <scope>NUCLEOTIDE SEQUENCE [LARGE SCALE GENOMIC DNA]</scope>
    <source>
        <strain evidence="22 23">DSM 3183</strain>
    </source>
</reference>
<dbReference type="GO" id="GO:0003887">
    <property type="term" value="F:DNA-directed DNA polymerase activity"/>
    <property type="evidence" value="ECO:0007669"/>
    <property type="project" value="UniProtKB-KW"/>
</dbReference>
<dbReference type="GO" id="GO:0003677">
    <property type="term" value="F:DNA binding"/>
    <property type="evidence" value="ECO:0007669"/>
    <property type="project" value="InterPro"/>
</dbReference>
<keyword evidence="6 20" id="KW-0235">DNA replication</keyword>
<keyword evidence="8 19" id="KW-0479">Metal-binding</keyword>
<dbReference type="InterPro" id="IPR006054">
    <property type="entry name" value="DnaQ"/>
</dbReference>
<keyword evidence="12 20" id="KW-0239">DNA-directed DNA polymerase</keyword>
<keyword evidence="7 20" id="KW-0540">Nuclease</keyword>
<dbReference type="GO" id="GO:0005829">
    <property type="term" value="C:cytosol"/>
    <property type="evidence" value="ECO:0007669"/>
    <property type="project" value="TreeGrafter"/>
</dbReference>
<dbReference type="EMBL" id="QJJM01000005">
    <property type="protein sequence ID" value="PXW76381.1"/>
    <property type="molecule type" value="Genomic_DNA"/>
</dbReference>
<feature type="binding site" evidence="19">
    <location>
        <position position="7"/>
    </location>
    <ligand>
        <name>a divalent metal cation</name>
        <dbReference type="ChEBI" id="CHEBI:60240"/>
        <label>1</label>
        <note>catalytic</note>
    </ligand>
</feature>
<dbReference type="GO" id="GO:0045004">
    <property type="term" value="P:DNA replication proofreading"/>
    <property type="evidence" value="ECO:0007669"/>
    <property type="project" value="TreeGrafter"/>
</dbReference>
<feature type="binding site" evidence="18">
    <location>
        <position position="155"/>
    </location>
    <ligand>
        <name>substrate</name>
    </ligand>
</feature>
<evidence type="ECO:0000256" key="20">
    <source>
        <dbReference type="RuleBase" id="RU364087"/>
    </source>
</evidence>
<keyword evidence="13 19" id="KW-0464">Manganese</keyword>
<dbReference type="InterPro" id="IPR012337">
    <property type="entry name" value="RNaseH-like_sf"/>
</dbReference>
<evidence type="ECO:0000256" key="15">
    <source>
        <dbReference type="ARBA" id="ARBA00026073"/>
    </source>
</evidence>
<evidence type="ECO:0000259" key="21">
    <source>
        <dbReference type="SMART" id="SM00479"/>
    </source>
</evidence>
<evidence type="ECO:0000256" key="12">
    <source>
        <dbReference type="ARBA" id="ARBA00022932"/>
    </source>
</evidence>
<evidence type="ECO:0000256" key="18">
    <source>
        <dbReference type="PIRSR" id="PIRSR606309-2"/>
    </source>
</evidence>
<dbReference type="NCBIfam" id="NF004316">
    <property type="entry name" value="PRK05711.1"/>
    <property type="match status" value="1"/>
</dbReference>
<dbReference type="NCBIfam" id="TIGR01406">
    <property type="entry name" value="dnaQ_proteo"/>
    <property type="match status" value="1"/>
</dbReference>
<keyword evidence="4 20" id="KW-0808">Transferase</keyword>
<comment type="cofactor">
    <cofactor evidence="19">
        <name>Mg(2+)</name>
        <dbReference type="ChEBI" id="CHEBI:18420"/>
    </cofactor>
    <cofactor evidence="19">
        <name>Mn(2+)</name>
        <dbReference type="ChEBI" id="CHEBI:29035"/>
    </cofactor>
    <text evidence="19">Binds 2 divalent metal cations. Magnesium or manganese.</text>
</comment>
<feature type="binding site" evidence="19">
    <location>
        <position position="9"/>
    </location>
    <ligand>
        <name>a divalent metal cation</name>
        <dbReference type="ChEBI" id="CHEBI:60240"/>
        <label>1</label>
        <note>catalytic</note>
    </ligand>
</feature>
<gene>
    <name evidence="20" type="primary">dnaQ</name>
    <name evidence="22" type="ORF">C7451_105154</name>
</gene>
<dbReference type="NCBIfam" id="TIGR00573">
    <property type="entry name" value="dnaq"/>
    <property type="match status" value="1"/>
</dbReference>
<keyword evidence="9 20" id="KW-0378">Hydrolase</keyword>
<evidence type="ECO:0000256" key="6">
    <source>
        <dbReference type="ARBA" id="ARBA00022705"/>
    </source>
</evidence>
<evidence type="ECO:0000256" key="19">
    <source>
        <dbReference type="PIRSR" id="PIRSR606309-3"/>
    </source>
</evidence>
<sequence>MREIIFDTETTGLSPDEGHRMVEIGCIEMVGRSLTGRTFHAYFNPEIPMPPEAEKVHGLGDAFLADKPLFAAGVDDLLEFLGEATLVAHNAGFDMRFLNAELAMVGRPAIAMNRVIDTVAMARAKFPGSPASLDALCKRFGVDRSHRVLHGALLDAELLAQVYIELTGGRQIGLGLADDSADAASGPATRPRLIPSVQRPHRLPRPFAASQEELAAHAAFLDRIKQPLWRSTR</sequence>
<dbReference type="AlphaFoldDB" id="A0A2V3V658"/>
<dbReference type="PANTHER" id="PTHR30231:SF41">
    <property type="entry name" value="DNA POLYMERASE III SUBUNIT EPSILON"/>
    <property type="match status" value="1"/>
</dbReference>
<feature type="domain" description="Exonuclease" evidence="21">
    <location>
        <begin position="2"/>
        <end position="172"/>
    </location>
</feature>
<evidence type="ECO:0000256" key="14">
    <source>
        <dbReference type="ARBA" id="ARBA00025483"/>
    </source>
</evidence>
<keyword evidence="5 20" id="KW-0548">Nucleotidyltransferase</keyword>
<evidence type="ECO:0000256" key="3">
    <source>
        <dbReference type="ARBA" id="ARBA00020352"/>
    </source>
</evidence>
<feature type="binding site" evidence="18">
    <location>
        <position position="7"/>
    </location>
    <ligand>
        <name>substrate</name>
    </ligand>
</feature>
<dbReference type="GO" id="GO:0046872">
    <property type="term" value="F:metal ion binding"/>
    <property type="evidence" value="ECO:0007669"/>
    <property type="project" value="UniProtKB-KW"/>
</dbReference>
<dbReference type="Proteomes" id="UP000248014">
    <property type="component" value="Unassembled WGS sequence"/>
</dbReference>